<dbReference type="OrthoDB" id="5846777at2759"/>
<dbReference type="Bgee" id="WBGene00020055">
    <property type="expression patterns" value="Expressed in larva"/>
</dbReference>
<name>Q966G5_CAEEL</name>
<dbReference type="SUPFAM" id="SSF81321">
    <property type="entry name" value="Family A G protein-coupled receptor-like"/>
    <property type="match status" value="1"/>
</dbReference>
<protein>
    <submittedName>
        <fullName evidence="2">Serpentine Receptor, class T</fullName>
    </submittedName>
</protein>
<evidence type="ECO:0000313" key="3">
    <source>
        <dbReference type="Proteomes" id="UP000001940"/>
    </source>
</evidence>
<dbReference type="AGR" id="WB:WBGene00020055"/>
<proteinExistence type="predicted"/>
<keyword evidence="1" id="KW-0812">Transmembrane</keyword>
<dbReference type="RefSeq" id="NP_504897.1">
    <property type="nucleotide sequence ID" value="NM_072496.1"/>
</dbReference>
<dbReference type="STRING" id="6239.R13D7.10.1"/>
<dbReference type="EMBL" id="BX284605">
    <property type="protein sequence ID" value="CCD83346.1"/>
    <property type="molecule type" value="Genomic_DNA"/>
</dbReference>
<dbReference type="Proteomes" id="UP000001940">
    <property type="component" value="Chromosome V"/>
</dbReference>
<dbReference type="WormBase" id="R13D7.10">
    <property type="protein sequence ID" value="CE18155"/>
    <property type="gene ID" value="WBGene00020055"/>
    <property type="gene designation" value="srt-6"/>
</dbReference>
<dbReference type="InParanoid" id="Q966G5"/>
<dbReference type="InterPro" id="IPR019425">
    <property type="entry name" value="7TM_GPCR_serpentine_rcpt_Srt"/>
</dbReference>
<keyword evidence="2" id="KW-0675">Receptor</keyword>
<sequence length="355" mass="40111">MSLQMSLYYVLANSFNLPKEYDCPDFMKTAIMTQRPILGAYFFTSGVIFIFLYTLCFLAILKLNLRVPVNQLMLLLSILDILSLSINSVATGVFNVLGISFCQFPFLIFLYGSVGESCWMSGSACSVLLAIERCVEINPNFPLEFVFRKKVFYFVLGALVGYSFWSLLFTKPVLFSVEYSCWFFDPMTGENPDIFVSHPETVSNIVLVICTGTLYLYLSYNLLFKLGYSTSTWLYKTKRQIIFQAVILCVFHATVAGLYSFMMFCYVSSQLMLISQILWAWSSGCMCIAYLTFNRTIRNSVIKILIPKAIRLRHGLHVGFEEHLAQTEAANNVGKGILNAAGSAVKLNNFVMNST</sequence>
<gene>
    <name evidence="2 4" type="primary">srt-6</name>
    <name evidence="2" type="ORF">CELE_R13D7.10</name>
    <name evidence="4" type="ORF">R13D7.10</name>
</gene>
<feature type="transmembrane region" description="Helical" evidence="1">
    <location>
        <begin position="201"/>
        <end position="220"/>
    </location>
</feature>
<evidence type="ECO:0000313" key="2">
    <source>
        <dbReference type="EMBL" id="CCD83346.1"/>
    </source>
</evidence>
<organism evidence="2 3">
    <name type="scientific">Caenorhabditis elegans</name>
    <dbReference type="NCBI Taxonomy" id="6239"/>
    <lineage>
        <taxon>Eukaryota</taxon>
        <taxon>Metazoa</taxon>
        <taxon>Ecdysozoa</taxon>
        <taxon>Nematoda</taxon>
        <taxon>Chromadorea</taxon>
        <taxon>Rhabditida</taxon>
        <taxon>Rhabditina</taxon>
        <taxon>Rhabditomorpha</taxon>
        <taxon>Rhabditoidea</taxon>
        <taxon>Rhabditidae</taxon>
        <taxon>Peloderinae</taxon>
        <taxon>Caenorhabditis</taxon>
    </lineage>
</organism>
<dbReference type="UCSC" id="R13D7.10">
    <property type="organism name" value="c. elegans"/>
</dbReference>
<dbReference type="PANTHER" id="PTHR23021">
    <property type="entry name" value="SERPENTINE RECEPTOR, CLASS T"/>
    <property type="match status" value="1"/>
</dbReference>
<dbReference type="PaxDb" id="6239-R13D7.10"/>
<dbReference type="PANTHER" id="PTHR23021:SF23">
    <property type="entry name" value="G_PROTEIN_RECEP_F1_2 DOMAIN-CONTAINING PROTEIN-RELATED"/>
    <property type="match status" value="1"/>
</dbReference>
<feature type="transmembrane region" description="Helical" evidence="1">
    <location>
        <begin position="241"/>
        <end position="261"/>
    </location>
</feature>
<dbReference type="AlphaFoldDB" id="Q966G5"/>
<dbReference type="FunCoup" id="Q966G5">
    <property type="interactions" value="1"/>
</dbReference>
<dbReference type="KEGG" id="cel:CELE_R13D7.10"/>
<evidence type="ECO:0000256" key="1">
    <source>
        <dbReference type="SAM" id="Phobius"/>
    </source>
</evidence>
<accession>Q966G5</accession>
<feature type="transmembrane region" description="Helical" evidence="1">
    <location>
        <begin position="72"/>
        <end position="94"/>
    </location>
</feature>
<dbReference type="GeneID" id="187860"/>
<reference evidence="2 3" key="1">
    <citation type="journal article" date="1998" name="Science">
        <title>Genome sequence of the nematode C. elegans: a platform for investigating biology.</title>
        <authorList>
            <consortium name="The C. elegans sequencing consortium"/>
            <person name="Sulson J.E."/>
            <person name="Waterston R."/>
        </authorList>
    </citation>
    <scope>NUCLEOTIDE SEQUENCE [LARGE SCALE GENOMIC DNA]</scope>
    <source>
        <strain evidence="2 3">Bristol N2</strain>
    </source>
</reference>
<feature type="transmembrane region" description="Helical" evidence="1">
    <location>
        <begin position="106"/>
        <end position="131"/>
    </location>
</feature>
<keyword evidence="1" id="KW-1133">Transmembrane helix</keyword>
<keyword evidence="1" id="KW-0472">Membrane</keyword>
<dbReference type="PhylomeDB" id="Q966G5"/>
<feature type="transmembrane region" description="Helical" evidence="1">
    <location>
        <begin position="37"/>
        <end position="60"/>
    </location>
</feature>
<dbReference type="eggNOG" id="ENOG502SX34">
    <property type="taxonomic scope" value="Eukaryota"/>
</dbReference>
<dbReference type="HOGENOM" id="CLU_053041_0_0_1"/>
<dbReference type="SMR" id="Q966G5"/>
<feature type="transmembrane region" description="Helical" evidence="1">
    <location>
        <begin position="151"/>
        <end position="169"/>
    </location>
</feature>
<keyword evidence="3" id="KW-1185">Reference proteome</keyword>
<feature type="transmembrane region" description="Helical" evidence="1">
    <location>
        <begin position="273"/>
        <end position="293"/>
    </location>
</feature>
<evidence type="ECO:0000313" key="4">
    <source>
        <dbReference type="WormBase" id="R13D7.10"/>
    </source>
</evidence>
<dbReference type="Pfam" id="PF10321">
    <property type="entry name" value="7TM_GPCR_Srt"/>
    <property type="match status" value="1"/>
</dbReference>
<dbReference type="CTD" id="187860"/>